<name>A0A1C3NY82_9ACTN</name>
<dbReference type="SUPFAM" id="SSF48179">
    <property type="entry name" value="6-phosphogluconate dehydrogenase C-terminal domain-like"/>
    <property type="match status" value="1"/>
</dbReference>
<evidence type="ECO:0000313" key="2">
    <source>
        <dbReference type="Proteomes" id="UP000199013"/>
    </source>
</evidence>
<gene>
    <name evidence="1" type="ORF">FDG2_2695</name>
</gene>
<dbReference type="Gene3D" id="1.10.1040.10">
    <property type="entry name" value="N-(1-d-carboxylethyl)-l-norvaline Dehydrogenase, domain 2"/>
    <property type="match status" value="1"/>
</dbReference>
<evidence type="ECO:0008006" key="3">
    <source>
        <dbReference type="Google" id="ProtNLM"/>
    </source>
</evidence>
<organism evidence="1 2">
    <name type="scientific">Candidatus Protofrankia californiensis</name>
    <dbReference type="NCBI Taxonomy" id="1839754"/>
    <lineage>
        <taxon>Bacteria</taxon>
        <taxon>Bacillati</taxon>
        <taxon>Actinomycetota</taxon>
        <taxon>Actinomycetes</taxon>
        <taxon>Frankiales</taxon>
        <taxon>Frankiaceae</taxon>
        <taxon>Protofrankia</taxon>
    </lineage>
</organism>
<protein>
    <recommendedName>
        <fullName evidence="3">3-hydroxyacyl-CoA dehydrogenase C-terminal domain-containing protein</fullName>
    </recommendedName>
</protein>
<keyword evidence="2" id="KW-1185">Reference proteome</keyword>
<evidence type="ECO:0000313" key="1">
    <source>
        <dbReference type="EMBL" id="SBW22478.1"/>
    </source>
</evidence>
<dbReference type="InterPro" id="IPR013328">
    <property type="entry name" value="6PGD_dom2"/>
</dbReference>
<accession>A0A1C3NY82</accession>
<dbReference type="EMBL" id="FLUV01001142">
    <property type="protein sequence ID" value="SBW22478.1"/>
    <property type="molecule type" value="Genomic_DNA"/>
</dbReference>
<dbReference type="Proteomes" id="UP000199013">
    <property type="component" value="Unassembled WGS sequence"/>
</dbReference>
<sequence length="72" mass="7622">MREASLAALAEEIRVLLDEGVVAEAADVDLCLLLGAGWPFHLGGITPYLDRTGISEKITGRRFSPPGVATLT</sequence>
<reference evidence="2" key="1">
    <citation type="submission" date="2016-02" db="EMBL/GenBank/DDBJ databases">
        <authorList>
            <person name="Wibberg D."/>
        </authorList>
    </citation>
    <scope>NUCLEOTIDE SEQUENCE [LARGE SCALE GENOMIC DNA]</scope>
</reference>
<proteinExistence type="predicted"/>
<dbReference type="AlphaFoldDB" id="A0A1C3NY82"/>
<dbReference type="InterPro" id="IPR008927">
    <property type="entry name" value="6-PGluconate_DH-like_C_sf"/>
</dbReference>